<reference evidence="3 4" key="1">
    <citation type="submission" date="2016-07" db="EMBL/GenBank/DDBJ databases">
        <title>Pervasive Adenine N6-methylation of Active Genes in Fungi.</title>
        <authorList>
            <consortium name="DOE Joint Genome Institute"/>
            <person name="Mondo S.J."/>
            <person name="Dannebaum R.O."/>
            <person name="Kuo R.C."/>
            <person name="Labutti K."/>
            <person name="Haridas S."/>
            <person name="Kuo A."/>
            <person name="Salamov A."/>
            <person name="Ahrendt S.R."/>
            <person name="Lipzen A."/>
            <person name="Sullivan W."/>
            <person name="Andreopoulos W.B."/>
            <person name="Clum A."/>
            <person name="Lindquist E."/>
            <person name="Daum C."/>
            <person name="Ramamoorthy G.K."/>
            <person name="Gryganskyi A."/>
            <person name="Culley D."/>
            <person name="Magnuson J.K."/>
            <person name="James T.Y."/>
            <person name="O'Malley M.A."/>
            <person name="Stajich J.E."/>
            <person name="Spatafora J.W."/>
            <person name="Visel A."/>
            <person name="Grigoriev I.V."/>
        </authorList>
    </citation>
    <scope>NUCLEOTIDE SEQUENCE [LARGE SCALE GENOMIC DNA]</scope>
    <source>
        <strain evidence="3 4">62-1032</strain>
    </source>
</reference>
<evidence type="ECO:0000256" key="1">
    <source>
        <dbReference type="ARBA" id="ARBA00008325"/>
    </source>
</evidence>
<keyword evidence="2" id="KW-0732">Signal</keyword>
<dbReference type="OrthoDB" id="447314at2759"/>
<evidence type="ECO:0000313" key="3">
    <source>
        <dbReference type="EMBL" id="ORY51214.1"/>
    </source>
</evidence>
<dbReference type="Proteomes" id="UP000193467">
    <property type="component" value="Unassembled WGS sequence"/>
</dbReference>
<evidence type="ECO:0000313" key="4">
    <source>
        <dbReference type="Proteomes" id="UP000193467"/>
    </source>
</evidence>
<gene>
    <name evidence="3" type="ORF">BCR35DRAFT_310707</name>
</gene>
<dbReference type="AlphaFoldDB" id="A0A1Y2CWJ8"/>
<comment type="caution">
    <text evidence="3">The sequence shown here is derived from an EMBL/GenBank/DDBJ whole genome shotgun (WGS) entry which is preliminary data.</text>
</comment>
<protein>
    <submittedName>
        <fullName evidence="3">Uncharacterized protein</fullName>
    </submittedName>
</protein>
<comment type="similarity">
    <text evidence="1">Belongs to the UPF0357 family.</text>
</comment>
<name>A0A1Y2CWJ8_9BASI</name>
<organism evidence="3 4">
    <name type="scientific">Leucosporidium creatinivorum</name>
    <dbReference type="NCBI Taxonomy" id="106004"/>
    <lineage>
        <taxon>Eukaryota</taxon>
        <taxon>Fungi</taxon>
        <taxon>Dikarya</taxon>
        <taxon>Basidiomycota</taxon>
        <taxon>Pucciniomycotina</taxon>
        <taxon>Microbotryomycetes</taxon>
        <taxon>Leucosporidiales</taxon>
        <taxon>Leucosporidium</taxon>
    </lineage>
</organism>
<dbReference type="EMBL" id="MCGR01000108">
    <property type="protein sequence ID" value="ORY51214.1"/>
    <property type="molecule type" value="Genomic_DNA"/>
</dbReference>
<dbReference type="PANTHER" id="PTHR28023:SF1">
    <property type="entry name" value="UPF0357 PROTEIN YCL012C"/>
    <property type="match status" value="1"/>
</dbReference>
<dbReference type="InterPro" id="IPR018559">
    <property type="entry name" value="DUF2015"/>
</dbReference>
<dbReference type="InParanoid" id="A0A1Y2CWJ8"/>
<dbReference type="Pfam" id="PF09435">
    <property type="entry name" value="DUF2015"/>
    <property type="match status" value="1"/>
</dbReference>
<proteinExistence type="inferred from homology"/>
<sequence length="126" mass="14341">MRYYTLSAVGLVLILLFLAWHFRSRYVDHLPTSLSSRLRYYAPLQTFEDAAENGFSTAAFDLSNNLAGDSRAGLDAKTLTEVRRIMEREHCDFDEARLIHTNRMFRKNGIDPNGFPIDPKAITSLG</sequence>
<dbReference type="PANTHER" id="PTHR28023">
    <property type="entry name" value="UPF0357 PROTEIN YCL012C"/>
    <property type="match status" value="1"/>
</dbReference>
<keyword evidence="4" id="KW-1185">Reference proteome</keyword>
<evidence type="ECO:0000256" key="2">
    <source>
        <dbReference type="ARBA" id="ARBA00022729"/>
    </source>
</evidence>
<accession>A0A1Y2CWJ8</accession>
<dbReference type="FunCoup" id="A0A1Y2CWJ8">
    <property type="interactions" value="1"/>
</dbReference>